<evidence type="ECO:0000256" key="4">
    <source>
        <dbReference type="ARBA" id="ARBA00022989"/>
    </source>
</evidence>
<accession>A0A3D9HIC3</accession>
<evidence type="ECO:0000256" key="2">
    <source>
        <dbReference type="ARBA" id="ARBA00009694"/>
    </source>
</evidence>
<dbReference type="PANTHER" id="PTHR43461:SF1">
    <property type="entry name" value="TRANSMEMBRANE PROTEIN 256"/>
    <property type="match status" value="1"/>
</dbReference>
<dbReference type="InterPro" id="IPR006696">
    <property type="entry name" value="DUF423"/>
</dbReference>
<dbReference type="AlphaFoldDB" id="A0A3D9HIC3"/>
<feature type="transmembrane region" description="Helical" evidence="6">
    <location>
        <begin position="114"/>
        <end position="135"/>
    </location>
</feature>
<dbReference type="Proteomes" id="UP000256845">
    <property type="component" value="Unassembled WGS sequence"/>
</dbReference>
<evidence type="ECO:0000256" key="1">
    <source>
        <dbReference type="ARBA" id="ARBA00004141"/>
    </source>
</evidence>
<sequence length="159" mass="17071">MRAFSIGDSLAMTINQYAISMNSRLSAFFIFISGLFGLAAVAVGAIASHAALEPEAIKRLATASQFLFFHIPGFMICIWLSSLQPRLAALAGILFLAGQIMFSVNLILMGLTDVVFFSALTPVGGVCYMLGWAMVGTLGRRLFLTPAKATSRTEKTSRP</sequence>
<comment type="caution">
    <text evidence="7">The sequence shown here is derived from an EMBL/GenBank/DDBJ whole genome shotgun (WGS) entry which is preliminary data.</text>
</comment>
<feature type="transmembrane region" description="Helical" evidence="6">
    <location>
        <begin position="25"/>
        <end position="48"/>
    </location>
</feature>
<dbReference type="GO" id="GO:0005886">
    <property type="term" value="C:plasma membrane"/>
    <property type="evidence" value="ECO:0007669"/>
    <property type="project" value="TreeGrafter"/>
</dbReference>
<evidence type="ECO:0000256" key="5">
    <source>
        <dbReference type="ARBA" id="ARBA00023136"/>
    </source>
</evidence>
<comment type="subcellular location">
    <subcellularLocation>
        <location evidence="1">Membrane</location>
        <topology evidence="1">Multi-pass membrane protein</topology>
    </subcellularLocation>
</comment>
<protein>
    <submittedName>
        <fullName evidence="7">Uncharacterized membrane protein YgdD (TMEM256/DUF423 family)</fullName>
    </submittedName>
</protein>
<organism evidence="7 8">
    <name type="scientific">Aestuariispira insulae</name>
    <dbReference type="NCBI Taxonomy" id="1461337"/>
    <lineage>
        <taxon>Bacteria</taxon>
        <taxon>Pseudomonadati</taxon>
        <taxon>Pseudomonadota</taxon>
        <taxon>Alphaproteobacteria</taxon>
        <taxon>Rhodospirillales</taxon>
        <taxon>Kiloniellaceae</taxon>
        <taxon>Aestuariispira</taxon>
    </lineage>
</organism>
<evidence type="ECO:0000313" key="7">
    <source>
        <dbReference type="EMBL" id="RED49203.1"/>
    </source>
</evidence>
<name>A0A3D9HIC3_9PROT</name>
<gene>
    <name evidence="7" type="ORF">DFP90_106181</name>
</gene>
<keyword evidence="3 6" id="KW-0812">Transmembrane</keyword>
<keyword evidence="4 6" id="KW-1133">Transmembrane helix</keyword>
<dbReference type="PANTHER" id="PTHR43461">
    <property type="entry name" value="TRANSMEMBRANE PROTEIN 256"/>
    <property type="match status" value="1"/>
</dbReference>
<keyword evidence="8" id="KW-1185">Reference proteome</keyword>
<evidence type="ECO:0000256" key="6">
    <source>
        <dbReference type="SAM" id="Phobius"/>
    </source>
</evidence>
<feature type="transmembrane region" description="Helical" evidence="6">
    <location>
        <begin position="87"/>
        <end position="108"/>
    </location>
</feature>
<feature type="transmembrane region" description="Helical" evidence="6">
    <location>
        <begin position="60"/>
        <end position="80"/>
    </location>
</feature>
<evidence type="ECO:0000256" key="3">
    <source>
        <dbReference type="ARBA" id="ARBA00022692"/>
    </source>
</evidence>
<reference evidence="7 8" key="1">
    <citation type="submission" date="2018-07" db="EMBL/GenBank/DDBJ databases">
        <title>Genomic Encyclopedia of Type Strains, Phase III (KMG-III): the genomes of soil and plant-associated and newly described type strains.</title>
        <authorList>
            <person name="Whitman W."/>
        </authorList>
    </citation>
    <scope>NUCLEOTIDE SEQUENCE [LARGE SCALE GENOMIC DNA]</scope>
    <source>
        <strain evidence="7 8">CECT 8488</strain>
    </source>
</reference>
<dbReference type="Pfam" id="PF04241">
    <property type="entry name" value="DUF423"/>
    <property type="match status" value="1"/>
</dbReference>
<evidence type="ECO:0000313" key="8">
    <source>
        <dbReference type="Proteomes" id="UP000256845"/>
    </source>
</evidence>
<proteinExistence type="inferred from homology"/>
<dbReference type="EMBL" id="QRDW01000006">
    <property type="protein sequence ID" value="RED49203.1"/>
    <property type="molecule type" value="Genomic_DNA"/>
</dbReference>
<comment type="similarity">
    <text evidence="2">Belongs to the UPF0382 family.</text>
</comment>
<keyword evidence="5 6" id="KW-0472">Membrane</keyword>